<protein>
    <recommendedName>
        <fullName evidence="10">DEAD/DEAH box helicase</fullName>
    </recommendedName>
</protein>
<evidence type="ECO:0000256" key="4">
    <source>
        <dbReference type="ARBA" id="ARBA00022840"/>
    </source>
</evidence>
<evidence type="ECO:0000256" key="5">
    <source>
        <dbReference type="SAM" id="Phobius"/>
    </source>
</evidence>
<dbReference type="InterPro" id="IPR006935">
    <property type="entry name" value="Helicase/UvrB_N"/>
</dbReference>
<keyword evidence="4" id="KW-0067">ATP-binding</keyword>
<evidence type="ECO:0000259" key="6">
    <source>
        <dbReference type="PROSITE" id="PS51192"/>
    </source>
</evidence>
<dbReference type="InterPro" id="IPR014001">
    <property type="entry name" value="Helicase_ATP-bd"/>
</dbReference>
<dbReference type="EMBL" id="LQMQ01000031">
    <property type="protein sequence ID" value="KUO40929.1"/>
    <property type="molecule type" value="Genomic_DNA"/>
</dbReference>
<dbReference type="GO" id="GO:0005524">
    <property type="term" value="F:ATP binding"/>
    <property type="evidence" value="ECO:0007669"/>
    <property type="project" value="UniProtKB-KW"/>
</dbReference>
<dbReference type="Pfam" id="PF00271">
    <property type="entry name" value="Helicase_C"/>
    <property type="match status" value="1"/>
</dbReference>
<dbReference type="PROSITE" id="PS51194">
    <property type="entry name" value="HELICASE_CTER"/>
    <property type="match status" value="1"/>
</dbReference>
<dbReference type="SMART" id="SM00487">
    <property type="entry name" value="DEXDc"/>
    <property type="match status" value="1"/>
</dbReference>
<dbReference type="GO" id="GO:0004386">
    <property type="term" value="F:helicase activity"/>
    <property type="evidence" value="ECO:0007669"/>
    <property type="project" value="UniProtKB-KW"/>
</dbReference>
<dbReference type="SMART" id="SM00490">
    <property type="entry name" value="HELICc"/>
    <property type="match status" value="1"/>
</dbReference>
<name>A0A147JWP9_HADYE</name>
<reference evidence="8 9" key="1">
    <citation type="journal article" date="2016" name="Nat. Microbiol.">
        <title>Genomic inference of the metabolism of cosmopolitan subsurface Archaea, Hadesarchaea.</title>
        <authorList>
            <person name="Baker B.J."/>
            <person name="Saw J.H."/>
            <person name="Lind A.E."/>
            <person name="Lazar C.S."/>
            <person name="Hinrichs K.-U."/>
            <person name="Teske A.P."/>
            <person name="Ettema T.J."/>
        </authorList>
    </citation>
    <scope>NUCLEOTIDE SEQUENCE [LARGE SCALE GENOMIC DNA]</scope>
</reference>
<dbReference type="PANTHER" id="PTHR14025:SF20">
    <property type="entry name" value="FANCONI ANEMIA GROUP M PROTEIN"/>
    <property type="match status" value="1"/>
</dbReference>
<feature type="transmembrane region" description="Helical" evidence="5">
    <location>
        <begin position="25"/>
        <end position="48"/>
    </location>
</feature>
<keyword evidence="5" id="KW-0472">Membrane</keyword>
<dbReference type="Pfam" id="PF21210">
    <property type="entry name" value="RNA_helicase_helical"/>
    <property type="match status" value="1"/>
</dbReference>
<dbReference type="InterPro" id="IPR001650">
    <property type="entry name" value="Helicase_C-like"/>
</dbReference>
<dbReference type="InterPro" id="IPR041755">
    <property type="entry name" value="Hef_ID"/>
</dbReference>
<dbReference type="GO" id="GO:0003677">
    <property type="term" value="F:DNA binding"/>
    <property type="evidence" value="ECO:0007669"/>
    <property type="project" value="InterPro"/>
</dbReference>
<keyword evidence="2" id="KW-0378">Hydrolase</keyword>
<evidence type="ECO:0000259" key="7">
    <source>
        <dbReference type="PROSITE" id="PS51194"/>
    </source>
</evidence>
<feature type="domain" description="Helicase ATP-binding" evidence="6">
    <location>
        <begin position="16"/>
        <end position="184"/>
    </location>
</feature>
<keyword evidence="5" id="KW-0812">Transmembrane</keyword>
<keyword evidence="3" id="KW-0347">Helicase</keyword>
<dbReference type="STRING" id="1776334.APZ16_01085"/>
<dbReference type="GO" id="GO:0140097">
    <property type="term" value="F:catalytic activity, acting on DNA"/>
    <property type="evidence" value="ECO:0007669"/>
    <property type="project" value="UniProtKB-ARBA"/>
</dbReference>
<dbReference type="SUPFAM" id="SSF52540">
    <property type="entry name" value="P-loop containing nucleoside triphosphate hydrolases"/>
    <property type="match status" value="1"/>
</dbReference>
<evidence type="ECO:0000256" key="1">
    <source>
        <dbReference type="ARBA" id="ARBA00022741"/>
    </source>
</evidence>
<keyword evidence="5" id="KW-1133">Transmembrane helix</keyword>
<organism evidence="8 9">
    <name type="scientific">Hadarchaeum yellowstonense</name>
    <dbReference type="NCBI Taxonomy" id="1776334"/>
    <lineage>
        <taxon>Archaea</taxon>
        <taxon>Methanobacteriati</taxon>
        <taxon>Candidatus Hadarchaeota</taxon>
        <taxon>Candidatus Hadarchaeia</taxon>
        <taxon>Candidatus Hadarchaeales</taxon>
        <taxon>Candidatus Hadarchaeaceae</taxon>
        <taxon>Candidatus Hadarchaeum</taxon>
    </lineage>
</organism>
<dbReference type="Proteomes" id="UP000074294">
    <property type="component" value="Unassembled WGS sequence"/>
</dbReference>
<evidence type="ECO:0000313" key="8">
    <source>
        <dbReference type="EMBL" id="KUO40929.1"/>
    </source>
</evidence>
<evidence type="ECO:0000256" key="3">
    <source>
        <dbReference type="ARBA" id="ARBA00022806"/>
    </source>
</evidence>
<dbReference type="InterPro" id="IPR027417">
    <property type="entry name" value="P-loop_NTPase"/>
</dbReference>
<keyword evidence="1" id="KW-0547">Nucleotide-binding</keyword>
<dbReference type="PROSITE" id="PS51192">
    <property type="entry name" value="HELICASE_ATP_BIND_1"/>
    <property type="match status" value="1"/>
</dbReference>
<sequence length="698" mass="78994">MVRVEALEERAYQLKIAEEAIKRNTLVVLPTALGKTIIAALVAAHFLYNYRDLKVLVMAPTRPLVLQHRDTFLRILKLHPREIQVLTGRYNPNFRLQAWQSPFRIYFATPQVVDNDHKLGMSLRDFSLLIFDECHRARKNYAYTRVAQAYVSEAPYPMILGLTASPGADREKIEEICKALYIEHVEARTEEDADVRPYVNPVSVDWKLVRLPESHRAMERVLRRMLDDRLQRLSAMGVIRKNPRYIFRSDLLKAGDAIRERLEQNSAPEERGQLFGALVLQSSALTLYHALELLESQGPQTLRLFLDRIRSSGKAGHRAIVSELILNGVYQRLESGSLEDHPKVEVLEKLVLEELSLNPSSRIIVFTQYRDTSSYLAARLSKLGLTVVRFIGQADRGQDSGLTQEQQSLLLERFRSGDVKVLVATSIGEEGLDIPSVDLVVFYEPVPSEIRYIQRKGRTGRRSFGRVVILATEGTLDVNYLMASRKMAERMKQMVKGLNAELHPIIRLGPPPERNPIPAEEIAEIKPPPVSAVAVEAPLEEELKSVERERLARFNREIREIARRILSSVLNAGGRGISLEELSTELEEEGRSHAAIRAAVDKLRLEGLVKEKEGRLFSLGAAAVTAGGERHVFEVLKVQLGEAILLVDGKLRAVLLPSDYNGPRELLRKNRRFSAISELYEHEKVLYARIYAIEEALA</sequence>
<evidence type="ECO:0000313" key="9">
    <source>
        <dbReference type="Proteomes" id="UP000074294"/>
    </source>
</evidence>
<proteinExistence type="predicted"/>
<dbReference type="Pfam" id="PF04851">
    <property type="entry name" value="ResIII"/>
    <property type="match status" value="1"/>
</dbReference>
<dbReference type="PANTHER" id="PTHR14025">
    <property type="entry name" value="FANCONI ANEMIA GROUP M FANCM FAMILY MEMBER"/>
    <property type="match status" value="1"/>
</dbReference>
<accession>A0A147JWP9</accession>
<evidence type="ECO:0000256" key="2">
    <source>
        <dbReference type="ARBA" id="ARBA00022801"/>
    </source>
</evidence>
<evidence type="ECO:0008006" key="10">
    <source>
        <dbReference type="Google" id="ProtNLM"/>
    </source>
</evidence>
<dbReference type="Gene3D" id="1.20.1320.20">
    <property type="entry name" value="hef helicase domain"/>
    <property type="match status" value="1"/>
</dbReference>
<gene>
    <name evidence="8" type="ORF">APZ16_01085</name>
</gene>
<comment type="caution">
    <text evidence="8">The sequence shown here is derived from an EMBL/GenBank/DDBJ whole genome shotgun (WGS) entry which is preliminary data.</text>
</comment>
<dbReference type="AlphaFoldDB" id="A0A147JWP9"/>
<feature type="domain" description="Helicase C-terminal" evidence="7">
    <location>
        <begin position="343"/>
        <end position="506"/>
    </location>
</feature>
<dbReference type="Gene3D" id="3.40.50.300">
    <property type="entry name" value="P-loop containing nucleotide triphosphate hydrolases"/>
    <property type="match status" value="2"/>
</dbReference>
<dbReference type="GO" id="GO:0016787">
    <property type="term" value="F:hydrolase activity"/>
    <property type="evidence" value="ECO:0007669"/>
    <property type="project" value="UniProtKB-KW"/>
</dbReference>